<feature type="domain" description="NF-X1-type" evidence="7">
    <location>
        <begin position="2617"/>
        <end position="2636"/>
    </location>
</feature>
<evidence type="ECO:0000256" key="4">
    <source>
        <dbReference type="ARBA" id="ARBA00022833"/>
    </source>
</evidence>
<feature type="compositionally biased region" description="Basic and acidic residues" evidence="6">
    <location>
        <begin position="152"/>
        <end position="164"/>
    </location>
</feature>
<dbReference type="InterPro" id="IPR000967">
    <property type="entry name" value="Znf_NFX1"/>
</dbReference>
<dbReference type="InterPro" id="IPR057373">
    <property type="entry name" value="ZNFX1"/>
</dbReference>
<feature type="compositionally biased region" description="Polar residues" evidence="6">
    <location>
        <begin position="967"/>
        <end position="978"/>
    </location>
</feature>
<gene>
    <name evidence="8" type="primary">ZNFX1</name>
    <name evidence="8" type="ORF">AWC38_SpisGene3758</name>
</gene>
<organism evidence="8 9">
    <name type="scientific">Stylophora pistillata</name>
    <name type="common">Smooth cauliflower coral</name>
    <dbReference type="NCBI Taxonomy" id="50429"/>
    <lineage>
        <taxon>Eukaryota</taxon>
        <taxon>Metazoa</taxon>
        <taxon>Cnidaria</taxon>
        <taxon>Anthozoa</taxon>
        <taxon>Hexacorallia</taxon>
        <taxon>Scleractinia</taxon>
        <taxon>Astrocoeniina</taxon>
        <taxon>Pocilloporidae</taxon>
        <taxon>Stylophora</taxon>
    </lineage>
</organism>
<feature type="domain" description="NF-X1-type" evidence="7">
    <location>
        <begin position="2457"/>
        <end position="2476"/>
    </location>
</feature>
<keyword evidence="2" id="KW-0677">Repeat</keyword>
<feature type="region of interest" description="Disordered" evidence="6">
    <location>
        <begin position="1998"/>
        <end position="2025"/>
    </location>
</feature>
<feature type="domain" description="NF-X1-type" evidence="7">
    <location>
        <begin position="3170"/>
        <end position="3192"/>
    </location>
</feature>
<feature type="region of interest" description="Disordered" evidence="6">
    <location>
        <begin position="1"/>
        <end position="251"/>
    </location>
</feature>
<feature type="domain" description="NF-X1-type" evidence="7">
    <location>
        <begin position="2538"/>
        <end position="2562"/>
    </location>
</feature>
<feature type="domain" description="NF-X1-type" evidence="7">
    <location>
        <begin position="3275"/>
        <end position="3296"/>
    </location>
</feature>
<protein>
    <submittedName>
        <fullName evidence="8">NFX1-type zinc finger-containing protein 1</fullName>
    </submittedName>
</protein>
<dbReference type="GO" id="GO:0031380">
    <property type="term" value="C:nuclear RNA-directed RNA polymerase complex"/>
    <property type="evidence" value="ECO:0007669"/>
    <property type="project" value="TreeGrafter"/>
</dbReference>
<evidence type="ECO:0000313" key="9">
    <source>
        <dbReference type="Proteomes" id="UP000225706"/>
    </source>
</evidence>
<feature type="compositionally biased region" description="Basic and acidic residues" evidence="6">
    <location>
        <begin position="1828"/>
        <end position="1851"/>
    </location>
</feature>
<evidence type="ECO:0000256" key="5">
    <source>
        <dbReference type="SAM" id="Coils"/>
    </source>
</evidence>
<dbReference type="Proteomes" id="UP000225706">
    <property type="component" value="Unassembled WGS sequence"/>
</dbReference>
<evidence type="ECO:0000256" key="2">
    <source>
        <dbReference type="ARBA" id="ARBA00022737"/>
    </source>
</evidence>
<feature type="compositionally biased region" description="Basic and acidic residues" evidence="6">
    <location>
        <begin position="107"/>
        <end position="117"/>
    </location>
</feature>
<dbReference type="Pfam" id="PF25396">
    <property type="entry name" value="ZNFX1"/>
    <property type="match status" value="2"/>
</dbReference>
<dbReference type="GO" id="GO:0004386">
    <property type="term" value="F:helicase activity"/>
    <property type="evidence" value="ECO:0007669"/>
    <property type="project" value="InterPro"/>
</dbReference>
<sequence>MEVPSSAGLGVGDVNFPRTRLRCDGCPPLGSQRELSMSSQRRSGVNPKNLKESDGVSKDSKQTSNPKQEKRQRKKRGKGETRMSQPQGACGAAADETQSRPSISDDSSAKQNKELKDHRRRKPQKFTKGKTQAPSNKKKETISDDGASLQTDTRETEKETKAEDQSADSTPKPGNTTAGGKCDQKKQDPHGHERGASRESNERNGLPPSRGKGRRFGQNWNYQPRKSNPPTTKHQTQAPLPCEQNKHNQKKSFPKKRIVLDLSQLKEMDCIEIVQKLNDGLDFFKFFLRSEEQQHNSDEFILDLTKTLAICCDAPSNENTNKILATLKGSAFFNKKIPYLLDRVKLTKALKDPESRGEFIGCLIKVFTSYLGHLPSSYADPPYDQLKQTLEQTTVDGKDELTKELNHFKQVRDDIIRTERARHGKRYTGTTEKKPPDDFRKIPICPTTTEIKTQEVPFLRKNIKRGRYEDVEHYLDVQFRLLREDFLEPLREGIYEITHHVSRENRNQLMKCYQRVLIVGKEFTTSGVNYEVQFDVSQFGKTNWAQSKRLIFGSFLCLSKNNFETLLFAIVANRDPKDLQKGKVYIQFVEEQSVFEIEKGRDLYQMVESPAFFEAYRHVLKGLQGLNETNMPFTKYLVECCAEVDPPEYLRRESDQDPVCYDFSKALDVPKLTKAKKVPVLQPEAWPSVASLRLNSSQLEALRTAVSTEFSVIQGPPGTGKTYVGAKIVRCLLDNRQQWDPSKTSPMLMVCYTNHALDQFLEKVMDFLPKKQIIRVGGRCKSEQLQACNLKLFTKMYRRRDDRDEVQGKIRLNNREMRALKGSFAKGDGDVMDFKELECFMQMQHTDQLYQAVSPPKASAKCKTISNIFKLWLCNNARLNDLNQSANTSKIDEGGEIQEECIILPEDKGEIAKRSGVKPKYLKEPGGISKDSKQTSNPKQEKRQRKKEGKGETGMSQPQGACGTVADETQSRPSIPDDSSTKQNKELKDHGRRKPQKFTNGKTQAPSNEKKEPISDGGASLQTDTKGTRKETKAENQSADSIPKPGNASAGGKFNKKKQDPSGNERGALRESNESKGLPSSRGKGRRLGKNWNYQPRKGDPPTTKHSTQALLLCEQNKHDQKQPTQAPLPSEQNKHNQKKSFPKKRIVLDLSQLKEMDCIEIVQKLNDGLDLFKFFLRSEEQQHNSDEFILDLTKTLAICCDAPSNENTNKILATLKGSAFFSKKIPYLLDRVKLTKALKDPESRGEFIGCLIKVFTSYLGHLPSSYADPPYDQLKQTLEQTTVDGKDELTKELNHFKQVRDDIIRTERARHGKRYTGTTEKKPPDDFRKIPICPTTTEIKTQEVPFLRKNIKRGRYEDVEHYLDVQFRLLREDFLEPLREGIYEITHHVSRENRNQLMKCYQRVLIVGKEFTTSGVNYEVQFDVSQFGKTNWAQSKRLIFGSFLCLSKNNFETLLFAIVANRDPKDLQKGKVYIQFVEEQSVFEIEKGRDLYQMVESPAFFEAYRHVLKGLQGLNETNMPFTKYLVECCAEVDPPEYLRRESDQDPVCYDFSKALDVPKLTKAKKVPVLQPEAWPSVASLRLNSSQLEALRTAVSTEFSVIQGPPGTGKTYVGAKIVRCLLDNRQQWDPSKTSPMLMVCYTNHALDQFLEKVMDFLPKKQIIRVGGRCKSEQLQACNLKLFTKMYRRRDDRDEVQGKIRLNNREMRALKGSFAKGDGDVMDFKELECFMQMQHTDQLYQAVSPPKASAKCKTISNIFKLWLCNNARLNDLNQSANTSKIDEGGEIQEECIILPEDKGEIAVSIDCTPFPTLEYNNTSGYFGDGFVKGFDEQSPKESPNENKAQRDTRNDEETMLPFETTQPQAEKPQTTPLNLTSSFGELYEVSPEHDLSNSKTLHNDLYSPVSLEAKIETTAEITERLEEPGHPWNFVLEEDPGDDEPTITIEEEASRLQNERCIEGDEEFELLLIPESEHEGGVLDGTYEDRSFVWQINSLERSGGGQVIDGDNSQSQFEAESQSPESQDEISLEEEFSKVQSQLRKISAMTDDEAKRVTNIWDLAEKERFRLYLYWVKSYRERLRLEIQRGEQKHEELCAKWKIVTCQEEEEVIRRATVVGMTTSGAARYHSMLQRIDPKIVIIEEAAEVMEAHIITSLACDTKHTILIGDHKQLRPKPTVHQLATEYNLEISLFERMVLNDMECKRLAIQHRMRPEIAALTKRIYEHEIIDHENVCHFDDISGLRHNLFFLDHSQPEYQVRGLQSFSKPHEADFLIALCRYLLLQGYKRAQITILTMYAGQLLELKNKLPREEFEGVKLCVVDNFQGEENDIILLSLVRSNSTIGFLKESNRICVALSRARQGFYCIGNFTLLKCKSPLWKEICDDLGTKNAIGQTLPLVCKRHGRCSEVRNGGDFRKFPLGGCDRVCGERLDCGHACERKCHPTEEYHESGRCPKMCWKTCSNEHQCKRRCHPYACLCPHLMLKIIPKCGHEQKVQCHVEPEEFVCLVKCEKTLSCGHNCTEVCGSHCTRICKVLCSKSLSCGHEKQLLCHQDPMLYRKCNKRCSKILECGHPCSRKCSETCLCNTTIDLELPCKHFVRILCSIKHNPPLCVEGCCKDLLCGHKCPGLCCEDCSKYQCKTLVDKLLSCGHEKTIPCYMDPREAKCQEACQKKCARGHPCQQQCHFGSPCKDCWVEINMTLPSCGHFIQMPCFCDPAALICKKPCERLRPCGHPCRDFCGKNCEMRPCMKLVQRTLPCQHTITLACHKNPETYKCKENILVDLPCEHRKSMKCHALCAGIQNVLCHEKVERSLPCHHKIVLPCHTNPDVYKCKKRVEVKLKCGHIMVAICSFATVVEQELECMVLIKRQLPCAHEVNIPCSKSSHEYSCQKRVAVTLSCKHKKYMACSKLTDGLENVKCETVVTKLLPCGHEKEMPCFVRAEEVSCNFPCERVLSCEHPCRGRCSDDCSMFACAETVEKSLACGYHRLKCLCSEDVSEVDCTQKCERKLPCGHYCNGKCSEICGQYKCEEMVWKKLDCPVKHTRRLPCHRDPRSVVCLKKCTRKLNCGHPCEGACGKPCESVKCMRKMKHTFPCGHTTRVSCFERKTAICRAPCPRQKFSCQHFCKGLCGKPCDGYPCQEVVTKRLRCSHNIKMRCCDNPEKVLCPVVCGKIMQCGHQCSGICGNCQRRRSHEICKSQCSRFLVCLHRCKAPCYLPCPPCVGKCSRVCPHDKCRQPCSTPCEPCRQPCTWSCRHGNCNNLCGEECERLPCNAPCPKTLRCGHRCIGLCGENCPTLCAICNTKSLSIKSADGRANNTEAPRYLQLFDCGHIIKVEEMDEWMVKEQGNNVQLMRCPKCSTVITFSYRYGNIINRTLKNVENVKEKVQQLAHEVVNSIERTKRDLRRLNYDAKKLKFPQIVFRHPQPYPCGMHDMRFIFTLKNHLTILYLAQATERVVAEMRLADASIKKQPGLDQQLTIITDALGKIKAYLEHPQVHLKILSQVHDQTRKFSLFVRVLEVQSKAIMHQIPWSSGGTHRLKKAHDRFELFLQGKDDALDLEWLKIIVTLLRSEVNLPDLPAEDAKDFVNFPGYQRGVWKLCKKGHVYYTGLLVREGKDIFIGSEGCTQCIASESEQTVKNGRQMTNEKSGEDDPWKIHFSFTGSTTSVLQRNNGNPSNIYFSSFEESQPTFYIYILKQLFLWKDIESLRRIVLDPEEINTIIKQKGTALKSLHEYDELEEVDLLREIDKIPDVKCHVIDGKCFTLELRITDEFDPDHNLRRLLSDLRTYCKTLTKNITRQCESEEVQSTPEMKMKSRKRSNGITLKMRPITSYFPKEPWRTEEKQKANNDQQGKEKCSIQIDDDSDFSPPLENELRAINVHDGEQYSIIKDLFSIETDRYYEDESCVVEKTGTNRVAPEVADAGDMDVCVTQGFHAEWVTQSFVSKRKKLIKSSMSNKLNCSKGGKNGTLARDVATDEVTDTEENPDRHYAELDIAIREEIRDWCGGETFLTQESLRKIGMVTEQDNRMKNKPGHKQCERSNHLNNSSDNDDDDFANLSDKKSNESRHTCVVIHDGDEESGSEENSYSIDCIKKSSRFRKKCVLSNSKESDGEKNYHPHNSKKQSSKVRYKRVRTYDSDEVSDGDMNAFFCTNKPKRYKRIFTYDSDEESGCDKNDFSIDCIKKPSKFRNKCVLSGSKDSDGGKDCHTPNSKKQSSKVKYKRVKTYDSDDE</sequence>
<feature type="compositionally biased region" description="Polar residues" evidence="6">
    <location>
        <begin position="33"/>
        <end position="43"/>
    </location>
</feature>
<feature type="domain" description="NF-X1-type" evidence="7">
    <location>
        <begin position="2566"/>
        <end position="2582"/>
    </location>
</feature>
<dbReference type="GO" id="GO:0031048">
    <property type="term" value="P:regulatory ncRNA-mediated heterochromatin formation"/>
    <property type="evidence" value="ECO:0007669"/>
    <property type="project" value="TreeGrafter"/>
</dbReference>
<feature type="domain" description="NF-X1-type" evidence="7">
    <location>
        <begin position="2485"/>
        <end position="2508"/>
    </location>
</feature>
<feature type="domain" description="NF-X1-type" evidence="7">
    <location>
        <begin position="3033"/>
        <end position="3058"/>
    </location>
</feature>
<feature type="coiled-coil region" evidence="5">
    <location>
        <begin position="3365"/>
        <end position="3392"/>
    </location>
</feature>
<feature type="compositionally biased region" description="Polar residues" evidence="6">
    <location>
        <begin position="167"/>
        <end position="178"/>
    </location>
</feature>
<feature type="compositionally biased region" description="Basic and acidic residues" evidence="6">
    <location>
        <begin position="49"/>
        <end position="61"/>
    </location>
</feature>
<feature type="compositionally biased region" description="Basic residues" evidence="6">
    <location>
        <begin position="4109"/>
        <end position="4122"/>
    </location>
</feature>
<feature type="domain" description="NF-X1-type" evidence="7">
    <location>
        <begin position="2669"/>
        <end position="2690"/>
    </location>
</feature>
<keyword evidence="3" id="KW-0863">Zinc-finger</keyword>
<dbReference type="EMBL" id="LSMT01000036">
    <property type="protein sequence ID" value="PFX31405.1"/>
    <property type="molecule type" value="Genomic_DNA"/>
</dbReference>
<dbReference type="InterPro" id="IPR027417">
    <property type="entry name" value="P-loop_NTPase"/>
</dbReference>
<dbReference type="CDD" id="cd18808">
    <property type="entry name" value="SF1_C_Upf1"/>
    <property type="match status" value="1"/>
</dbReference>
<feature type="region of interest" description="Disordered" evidence="6">
    <location>
        <begin position="1825"/>
        <end position="1853"/>
    </location>
</feature>
<reference evidence="9" key="1">
    <citation type="journal article" date="2017" name="bioRxiv">
        <title>Comparative analysis of the genomes of Stylophora pistillata and Acropora digitifera provides evidence for extensive differences between species of corals.</title>
        <authorList>
            <person name="Voolstra C.R."/>
            <person name="Li Y."/>
            <person name="Liew Y.J."/>
            <person name="Baumgarten S."/>
            <person name="Zoccola D."/>
            <person name="Flot J.-F."/>
            <person name="Tambutte S."/>
            <person name="Allemand D."/>
            <person name="Aranda M."/>
        </authorList>
    </citation>
    <scope>NUCLEOTIDE SEQUENCE [LARGE SCALE GENOMIC DNA]</scope>
</reference>
<dbReference type="InterPro" id="IPR041677">
    <property type="entry name" value="DNA2/NAM7_AAA_11"/>
</dbReference>
<dbReference type="Pfam" id="PF13086">
    <property type="entry name" value="AAA_11"/>
    <property type="match status" value="3"/>
</dbReference>
<dbReference type="PANTHER" id="PTHR10887:SF341">
    <property type="entry name" value="NFX1-TYPE ZINC FINGER-CONTAINING PROTEIN 1"/>
    <property type="match status" value="1"/>
</dbReference>
<comment type="caution">
    <text evidence="8">The sequence shown here is derived from an EMBL/GenBank/DDBJ whole genome shotgun (WGS) entry which is preliminary data.</text>
</comment>
<evidence type="ECO:0000256" key="1">
    <source>
        <dbReference type="ARBA" id="ARBA00022723"/>
    </source>
</evidence>
<keyword evidence="9" id="KW-1185">Reference proteome</keyword>
<accession>A0A2B4SSQ4</accession>
<feature type="region of interest" description="Disordered" evidence="6">
    <location>
        <begin position="4187"/>
        <end position="4223"/>
    </location>
</feature>
<dbReference type="PANTHER" id="PTHR10887">
    <property type="entry name" value="DNA2/NAM7 HELICASE FAMILY"/>
    <property type="match status" value="1"/>
</dbReference>
<feature type="region of interest" description="Disordered" evidence="6">
    <location>
        <begin position="4015"/>
        <end position="4053"/>
    </location>
</feature>
<keyword evidence="4" id="KW-0862">Zinc</keyword>
<keyword evidence="1" id="KW-0479">Metal-binding</keyword>
<feature type="compositionally biased region" description="Polar residues" evidence="6">
    <location>
        <begin position="1123"/>
        <end position="1132"/>
    </location>
</feature>
<name>A0A2B4SSQ4_STYPI</name>
<proteinExistence type="predicted"/>
<feature type="region of interest" description="Disordered" evidence="6">
    <location>
        <begin position="914"/>
        <end position="1141"/>
    </location>
</feature>
<keyword evidence="5" id="KW-0175">Coiled coil</keyword>
<evidence type="ECO:0000256" key="3">
    <source>
        <dbReference type="ARBA" id="ARBA00022771"/>
    </source>
</evidence>
<feature type="compositionally biased region" description="Polar residues" evidence="6">
    <location>
        <begin position="218"/>
        <end position="238"/>
    </location>
</feature>
<feature type="region of interest" description="Disordered" evidence="6">
    <location>
        <begin position="3828"/>
        <end position="3847"/>
    </location>
</feature>
<feature type="compositionally biased region" description="Polar residues" evidence="6">
    <location>
        <begin position="2006"/>
        <end position="2020"/>
    </location>
</feature>
<evidence type="ECO:0000313" key="8">
    <source>
        <dbReference type="EMBL" id="PFX31405.1"/>
    </source>
</evidence>
<feature type="compositionally biased region" description="Basic and acidic residues" evidence="6">
    <location>
        <begin position="182"/>
        <end position="202"/>
    </location>
</feature>
<dbReference type="SUPFAM" id="SSF52540">
    <property type="entry name" value="P-loop containing nucleoside triphosphate hydrolases"/>
    <property type="match status" value="2"/>
</dbReference>
<dbReference type="FunFam" id="3.40.50.300:FF:001366">
    <property type="entry name" value="ATP binding protein, putative"/>
    <property type="match status" value="1"/>
</dbReference>
<dbReference type="GO" id="GO:0008270">
    <property type="term" value="F:zinc ion binding"/>
    <property type="evidence" value="ECO:0007669"/>
    <property type="project" value="UniProtKB-KW"/>
</dbReference>
<feature type="compositionally biased region" description="Basic residues" evidence="6">
    <location>
        <begin position="118"/>
        <end position="128"/>
    </location>
</feature>
<feature type="domain" description="NF-X1-type" evidence="7">
    <location>
        <begin position="3062"/>
        <end position="3081"/>
    </location>
</feature>
<dbReference type="Pfam" id="PF13087">
    <property type="entry name" value="AAA_12"/>
    <property type="match status" value="1"/>
</dbReference>
<feature type="domain" description="NF-X1-type" evidence="7">
    <location>
        <begin position="2429"/>
        <end position="2455"/>
    </location>
</feature>
<evidence type="ECO:0000259" key="7">
    <source>
        <dbReference type="SMART" id="SM00438"/>
    </source>
</evidence>
<feature type="region of interest" description="Disordered" evidence="6">
    <location>
        <begin position="4100"/>
        <end position="4122"/>
    </location>
</feature>
<feature type="compositionally biased region" description="Basic and acidic residues" evidence="6">
    <location>
        <begin position="3829"/>
        <end position="3847"/>
    </location>
</feature>
<dbReference type="InterPro" id="IPR045055">
    <property type="entry name" value="DNA2/NAM7-like"/>
</dbReference>
<dbReference type="InterPro" id="IPR047187">
    <property type="entry name" value="SF1_C_Upf1"/>
</dbReference>
<feature type="domain" description="NF-X1-type" evidence="7">
    <location>
        <begin position="2512"/>
        <end position="2530"/>
    </location>
</feature>
<feature type="compositionally biased region" description="Basic and acidic residues" evidence="6">
    <location>
        <begin position="979"/>
        <end position="989"/>
    </location>
</feature>
<dbReference type="Gene3D" id="3.40.50.300">
    <property type="entry name" value="P-loop containing nucleotide triphosphate hydrolases"/>
    <property type="match status" value="4"/>
</dbReference>
<feature type="compositionally biased region" description="Basic residues" evidence="6">
    <location>
        <begin position="4206"/>
        <end position="4215"/>
    </location>
</feature>
<feature type="compositionally biased region" description="Basic and acidic residues" evidence="6">
    <location>
        <begin position="4190"/>
        <end position="4199"/>
    </location>
</feature>
<dbReference type="InterPro" id="IPR041679">
    <property type="entry name" value="DNA2/NAM7-like_C"/>
</dbReference>
<evidence type="ECO:0000256" key="6">
    <source>
        <dbReference type="SAM" id="MobiDB-lite"/>
    </source>
</evidence>
<dbReference type="SMART" id="SM00438">
    <property type="entry name" value="ZnF_NFX"/>
    <property type="match status" value="12"/>
</dbReference>
<feature type="compositionally biased region" description="Polar residues" evidence="6">
    <location>
        <begin position="997"/>
        <end position="1007"/>
    </location>
</feature>
<dbReference type="OrthoDB" id="2423195at2759"/>